<keyword evidence="3" id="KW-1185">Reference proteome</keyword>
<proteinExistence type="predicted"/>
<comment type="caution">
    <text evidence="2">The sequence shown here is derived from an EMBL/GenBank/DDBJ whole genome shotgun (WGS) entry which is preliminary data.</text>
</comment>
<dbReference type="EMBL" id="JAYGJQ010000002">
    <property type="protein sequence ID" value="MEA9357281.1"/>
    <property type="molecule type" value="Genomic_DNA"/>
</dbReference>
<feature type="chain" id="PRO_5045883608" description="DUF4352 domain-containing protein" evidence="1">
    <location>
        <begin position="19"/>
        <end position="158"/>
    </location>
</feature>
<dbReference type="RefSeq" id="WP_323577225.1">
    <property type="nucleotide sequence ID" value="NZ_JAYGJQ010000002.1"/>
</dbReference>
<evidence type="ECO:0000313" key="3">
    <source>
        <dbReference type="Proteomes" id="UP001302274"/>
    </source>
</evidence>
<evidence type="ECO:0000256" key="1">
    <source>
        <dbReference type="SAM" id="SignalP"/>
    </source>
</evidence>
<sequence length="158" mass="17721">MKLLIILAALILATQAFSEDVICRSQKAIQENEPNGMKVDAEISFTVNKETKELTNVIGHIFVQQVFIENEEIGVNNSYLGFFAFDKLSSNLNYKPARYKGYTQFKEFDAIHTAGLESGMWGAFVIDLTKTTQTFDGRYIFKAGDHMGGTVLFTCNNL</sequence>
<evidence type="ECO:0000313" key="2">
    <source>
        <dbReference type="EMBL" id="MEA9357281.1"/>
    </source>
</evidence>
<evidence type="ECO:0008006" key="4">
    <source>
        <dbReference type="Google" id="ProtNLM"/>
    </source>
</evidence>
<organism evidence="2 3">
    <name type="scientific">Bacteriovorax antarcticus</name>
    <dbReference type="NCBI Taxonomy" id="3088717"/>
    <lineage>
        <taxon>Bacteria</taxon>
        <taxon>Pseudomonadati</taxon>
        <taxon>Bdellovibrionota</taxon>
        <taxon>Bacteriovoracia</taxon>
        <taxon>Bacteriovoracales</taxon>
        <taxon>Bacteriovoracaceae</taxon>
        <taxon>Bacteriovorax</taxon>
    </lineage>
</organism>
<gene>
    <name evidence="2" type="ORF">SHI21_13735</name>
</gene>
<dbReference type="Proteomes" id="UP001302274">
    <property type="component" value="Unassembled WGS sequence"/>
</dbReference>
<reference evidence="2 3" key="1">
    <citation type="submission" date="2023-11" db="EMBL/GenBank/DDBJ databases">
        <title>A Novel Polar Bacteriovorax (B. antarcticus) Isolated from the Biocrust in Antarctica.</title>
        <authorList>
            <person name="Mun W."/>
            <person name="Choi S.Y."/>
            <person name="Mitchell R.J."/>
        </authorList>
    </citation>
    <scope>NUCLEOTIDE SEQUENCE [LARGE SCALE GENOMIC DNA]</scope>
    <source>
        <strain evidence="2 3">PP10</strain>
    </source>
</reference>
<protein>
    <recommendedName>
        <fullName evidence="4">DUF4352 domain-containing protein</fullName>
    </recommendedName>
</protein>
<feature type="signal peptide" evidence="1">
    <location>
        <begin position="1"/>
        <end position="18"/>
    </location>
</feature>
<keyword evidence="1" id="KW-0732">Signal</keyword>
<name>A0ABU5VW32_9BACT</name>
<accession>A0ABU5VW32</accession>